<organism evidence="2 3">
    <name type="scientific">Phytophthora oleae</name>
    <dbReference type="NCBI Taxonomy" id="2107226"/>
    <lineage>
        <taxon>Eukaryota</taxon>
        <taxon>Sar</taxon>
        <taxon>Stramenopiles</taxon>
        <taxon>Oomycota</taxon>
        <taxon>Peronosporomycetes</taxon>
        <taxon>Peronosporales</taxon>
        <taxon>Peronosporaceae</taxon>
        <taxon>Phytophthora</taxon>
    </lineage>
</organism>
<accession>A0ABD3F483</accession>
<name>A0ABD3F483_9STRA</name>
<evidence type="ECO:0008006" key="4">
    <source>
        <dbReference type="Google" id="ProtNLM"/>
    </source>
</evidence>
<dbReference type="AlphaFoldDB" id="A0ABD3F483"/>
<dbReference type="EMBL" id="JBIMZQ010000041">
    <property type="protein sequence ID" value="KAL3660476.1"/>
    <property type="molecule type" value="Genomic_DNA"/>
</dbReference>
<evidence type="ECO:0000313" key="2">
    <source>
        <dbReference type="EMBL" id="KAL3660476.1"/>
    </source>
</evidence>
<feature type="region of interest" description="Disordered" evidence="1">
    <location>
        <begin position="223"/>
        <end position="279"/>
    </location>
</feature>
<feature type="compositionally biased region" description="Basic and acidic residues" evidence="1">
    <location>
        <begin position="259"/>
        <end position="279"/>
    </location>
</feature>
<keyword evidence="3" id="KW-1185">Reference proteome</keyword>
<evidence type="ECO:0000256" key="1">
    <source>
        <dbReference type="SAM" id="MobiDB-lite"/>
    </source>
</evidence>
<proteinExistence type="predicted"/>
<feature type="region of interest" description="Disordered" evidence="1">
    <location>
        <begin position="434"/>
        <end position="463"/>
    </location>
</feature>
<reference evidence="2 3" key="1">
    <citation type="submission" date="2024-09" db="EMBL/GenBank/DDBJ databases">
        <title>Genome sequencing and assembly of Phytophthora oleae, isolate VK10A, causative agent of rot of olive drupes.</title>
        <authorList>
            <person name="Conti Taguali S."/>
            <person name="Riolo M."/>
            <person name="La Spada F."/>
            <person name="Cacciola S.O."/>
            <person name="Dionisio G."/>
        </authorList>
    </citation>
    <scope>NUCLEOTIDE SEQUENCE [LARGE SCALE GENOMIC DNA]</scope>
    <source>
        <strain evidence="2 3">VK10A</strain>
    </source>
</reference>
<comment type="caution">
    <text evidence="2">The sequence shown here is derived from an EMBL/GenBank/DDBJ whole genome shotgun (WGS) entry which is preliminary data.</text>
</comment>
<dbReference type="Proteomes" id="UP001632037">
    <property type="component" value="Unassembled WGS sequence"/>
</dbReference>
<gene>
    <name evidence="2" type="ORF">V7S43_014624</name>
</gene>
<protein>
    <recommendedName>
        <fullName evidence="4">BED-type domain-containing protein</fullName>
    </recommendedName>
</protein>
<sequence>MRKLPSAASASNLRQLVDSATDVVISTGHGSSMLMPPTVSDAGSNGILSHNNMSSSNVAMPDMRLNMDVNMQQPAAPDANMSMATPSTSDHGSKKSLAYLHTKFHEVMTDDNGKTFERRMCNYCDAAFSFKGGTTSAALRHIKTAHPEKLVFNVDNVVPTNATMEEQGDFPGVDTAAQCALTTLSSAANTVNLTVDERVVSSSTAISEEDIHRIRNDTIVDVTPATPANSSVNESEEESSVQMTALPRDNQQLAIQKRKREDTGYGDEGRQTRDGKVSRVENSNLTASQAAILHFRHHYVNELPQPSMRLRLAKHLTHNVAEAEMYNVLDPATQLDVRRDPFGTCHHSPADEFSWHLESRRFDELWASRAFSQHLALALISSELHGNQRYYGSTLPLKLLLRLLLLRARGEKLSASYDGKSFGPSAPRDVVAAPNTSDELSQPHCGANHHYHPSRHSPSPELFSRQDRPPLLCILALGSQEELHFDEEETRGSLLLLLLLLLPPLDSQGMSSVSIVFRVVSRHVLAPLLAPVLHPSRILLRINVVFEDYHWLDRRRRSSGIVPRNSVYALLLFGSWLQVDCVSVSPSLIVYSVPFSLGSSSRI</sequence>
<evidence type="ECO:0000313" key="3">
    <source>
        <dbReference type="Proteomes" id="UP001632037"/>
    </source>
</evidence>